<keyword evidence="2" id="KW-1133">Transmembrane helix</keyword>
<feature type="transmembrane region" description="Helical" evidence="2">
    <location>
        <begin position="20"/>
        <end position="46"/>
    </location>
</feature>
<keyword evidence="2" id="KW-0472">Membrane</keyword>
<name>A0A232F0U6_9HYME</name>
<feature type="region of interest" description="Disordered" evidence="1">
    <location>
        <begin position="255"/>
        <end position="288"/>
    </location>
</feature>
<sequence length="288" mass="33681">MQTLIAIFGSRGIKYRMRLLWEALAPIIHTTIQMVAPILAPILSFFKSIARPEIKGTERMSCCSFKHSRKITFFRIAFCRNFRGFAPFIFRSENYPYRTTVFENPSFSQHSSASLAKVNYPKHEKPKIFPTQYWIFLVMINYGESSKKTNEGHSIDNSSDSENSSSEDEQDDANKEYDNVNKKNDDGNKENDEVNKENDNENEENNDDMYEKDTDNEKTDSSQLIDSLLQEVDGLQKALQRERVKYEKLLVEKENIKADLDRYKEKEEQEKNDNNDNETRMNMKTARD</sequence>
<keyword evidence="4" id="KW-1185">Reference proteome</keyword>
<feature type="compositionally biased region" description="Low complexity" evidence="1">
    <location>
        <begin position="155"/>
        <end position="164"/>
    </location>
</feature>
<proteinExistence type="predicted"/>
<dbReference type="Proteomes" id="UP000215335">
    <property type="component" value="Unassembled WGS sequence"/>
</dbReference>
<feature type="compositionally biased region" description="Basic and acidic residues" evidence="1">
    <location>
        <begin position="172"/>
        <end position="199"/>
    </location>
</feature>
<dbReference type="EMBL" id="NNAY01001387">
    <property type="protein sequence ID" value="OXU24153.1"/>
    <property type="molecule type" value="Genomic_DNA"/>
</dbReference>
<evidence type="ECO:0000256" key="1">
    <source>
        <dbReference type="SAM" id="MobiDB-lite"/>
    </source>
</evidence>
<reference evidence="3 4" key="1">
    <citation type="journal article" date="2017" name="Curr. Biol.">
        <title>The Evolution of Venom by Co-option of Single-Copy Genes.</title>
        <authorList>
            <person name="Martinson E.O."/>
            <person name="Mrinalini"/>
            <person name="Kelkar Y.D."/>
            <person name="Chang C.H."/>
            <person name="Werren J.H."/>
        </authorList>
    </citation>
    <scope>NUCLEOTIDE SEQUENCE [LARGE SCALE GENOMIC DNA]</scope>
    <source>
        <strain evidence="3 4">Alberta</strain>
        <tissue evidence="3">Whole body</tissue>
    </source>
</reference>
<evidence type="ECO:0000313" key="4">
    <source>
        <dbReference type="Proteomes" id="UP000215335"/>
    </source>
</evidence>
<protein>
    <submittedName>
        <fullName evidence="3">Uncharacterized protein</fullName>
    </submittedName>
</protein>
<organism evidence="3 4">
    <name type="scientific">Trichomalopsis sarcophagae</name>
    <dbReference type="NCBI Taxonomy" id="543379"/>
    <lineage>
        <taxon>Eukaryota</taxon>
        <taxon>Metazoa</taxon>
        <taxon>Ecdysozoa</taxon>
        <taxon>Arthropoda</taxon>
        <taxon>Hexapoda</taxon>
        <taxon>Insecta</taxon>
        <taxon>Pterygota</taxon>
        <taxon>Neoptera</taxon>
        <taxon>Endopterygota</taxon>
        <taxon>Hymenoptera</taxon>
        <taxon>Apocrita</taxon>
        <taxon>Proctotrupomorpha</taxon>
        <taxon>Chalcidoidea</taxon>
        <taxon>Pteromalidae</taxon>
        <taxon>Pteromalinae</taxon>
        <taxon>Trichomalopsis</taxon>
    </lineage>
</organism>
<feature type="region of interest" description="Disordered" evidence="1">
    <location>
        <begin position="148"/>
        <end position="225"/>
    </location>
</feature>
<gene>
    <name evidence="3" type="ORF">TSAR_012211</name>
</gene>
<evidence type="ECO:0000313" key="3">
    <source>
        <dbReference type="EMBL" id="OXU24153.1"/>
    </source>
</evidence>
<comment type="caution">
    <text evidence="3">The sequence shown here is derived from an EMBL/GenBank/DDBJ whole genome shotgun (WGS) entry which is preliminary data.</text>
</comment>
<feature type="compositionally biased region" description="Basic and acidic residues" evidence="1">
    <location>
        <begin position="209"/>
        <end position="220"/>
    </location>
</feature>
<accession>A0A232F0U6</accession>
<feature type="non-terminal residue" evidence="3">
    <location>
        <position position="288"/>
    </location>
</feature>
<keyword evidence="2" id="KW-0812">Transmembrane</keyword>
<evidence type="ECO:0000256" key="2">
    <source>
        <dbReference type="SAM" id="Phobius"/>
    </source>
</evidence>
<dbReference type="AlphaFoldDB" id="A0A232F0U6"/>